<dbReference type="KEGG" id="doe:DENOEST_2719"/>
<dbReference type="RefSeq" id="WP_145772382.1">
    <property type="nucleotide sequence ID" value="NZ_LR778301.1"/>
</dbReference>
<dbReference type="InterPro" id="IPR022028">
    <property type="entry name" value="DUF3604"/>
</dbReference>
<protein>
    <recommendedName>
        <fullName evidence="3">DUF3604 domain-containing protein</fullName>
    </recommendedName>
</protein>
<evidence type="ECO:0000313" key="1">
    <source>
        <dbReference type="EMBL" id="CAB1369884.1"/>
    </source>
</evidence>
<dbReference type="OrthoDB" id="543560at2"/>
<dbReference type="EMBL" id="LR778301">
    <property type="protein sequence ID" value="CAB1369884.1"/>
    <property type="molecule type" value="Genomic_DNA"/>
</dbReference>
<organism evidence="1 2">
    <name type="scientific">Denitratisoma oestradiolicum</name>
    <dbReference type="NCBI Taxonomy" id="311182"/>
    <lineage>
        <taxon>Bacteria</taxon>
        <taxon>Pseudomonadati</taxon>
        <taxon>Pseudomonadota</taxon>
        <taxon>Betaproteobacteria</taxon>
        <taxon>Nitrosomonadales</taxon>
        <taxon>Sterolibacteriaceae</taxon>
        <taxon>Denitratisoma</taxon>
    </lineage>
</organism>
<evidence type="ECO:0008006" key="3">
    <source>
        <dbReference type="Google" id="ProtNLM"/>
    </source>
</evidence>
<dbReference type="Proteomes" id="UP000515733">
    <property type="component" value="Chromosome"/>
</dbReference>
<name>A0A6S6XV20_9PROT</name>
<accession>A0A6S6XV20</accession>
<dbReference type="PROSITE" id="PS51257">
    <property type="entry name" value="PROKAR_LIPOPROTEIN"/>
    <property type="match status" value="1"/>
</dbReference>
<gene>
    <name evidence="1" type="ORF">DENOEST_2719</name>
</gene>
<dbReference type="Pfam" id="PF12228">
    <property type="entry name" value="DUF3604"/>
    <property type="match status" value="1"/>
</dbReference>
<proteinExistence type="predicted"/>
<reference evidence="1 2" key="1">
    <citation type="submission" date="2020-03" db="EMBL/GenBank/DDBJ databases">
        <authorList>
            <consortium name="Genoscope - CEA"/>
            <person name="William W."/>
        </authorList>
    </citation>
    <scope>NUCLEOTIDE SEQUENCE [LARGE SCALE GENOMIC DNA]</scope>
    <source>
        <strain evidence="2">DSM 16959</strain>
    </source>
</reference>
<dbReference type="AlphaFoldDB" id="A0A6S6XV20"/>
<sequence length="91" mass="9992">MRWLLLTGSAALLLACSMPPEETTALNPDARAPAPEINKDGLSPEDRRALFGDTHLHTSYSFDAYGFSASRTDPDMAYRFAQGKLIDYLGI</sequence>
<keyword evidence="2" id="KW-1185">Reference proteome</keyword>
<evidence type="ECO:0000313" key="2">
    <source>
        <dbReference type="Proteomes" id="UP000515733"/>
    </source>
</evidence>